<evidence type="ECO:0000256" key="1">
    <source>
        <dbReference type="SAM" id="MobiDB-lite"/>
    </source>
</evidence>
<feature type="compositionally biased region" description="Polar residues" evidence="1">
    <location>
        <begin position="47"/>
        <end position="62"/>
    </location>
</feature>
<reference evidence="3" key="1">
    <citation type="submission" date="2018-09" db="EMBL/GenBank/DDBJ databases">
        <title>Acidovorax cavernicola nov. sp. isolated from Gruta de las Maravillas (Aracena, Spain).</title>
        <authorList>
            <person name="Jurado V."/>
            <person name="Gutierrez-Patricio S."/>
            <person name="Gonzalez-Pimentel J.L."/>
            <person name="Miller A.Z."/>
            <person name="Laiz L."/>
            <person name="Saiz-Jimenez C."/>
        </authorList>
    </citation>
    <scope>NUCLEOTIDE SEQUENCE [LARGE SCALE GENOMIC DNA]</scope>
    <source>
        <strain evidence="3">1011MAR3C25</strain>
    </source>
</reference>
<evidence type="ECO:0000313" key="3">
    <source>
        <dbReference type="Proteomes" id="UP000284202"/>
    </source>
</evidence>
<sequence length="79" mass="8861">MTIQRDRNRLRQVKIKMAVKREDIARLRKEIAELNAEANELNGRLASAQTPQKPESEISTGTESIFSGSNIFAARNGSF</sequence>
<dbReference type="Proteomes" id="UP000284202">
    <property type="component" value="Unassembled WGS sequence"/>
</dbReference>
<evidence type="ECO:0000313" key="2">
    <source>
        <dbReference type="EMBL" id="RJE82088.1"/>
    </source>
</evidence>
<protein>
    <submittedName>
        <fullName evidence="2">Uncharacterized protein</fullName>
    </submittedName>
</protein>
<gene>
    <name evidence="2" type="ORF">D3P04_21765</name>
</gene>
<name>A0A418SM99_9RHOB</name>
<comment type="caution">
    <text evidence="2">The sequence shown here is derived from an EMBL/GenBank/DDBJ whole genome shotgun (WGS) entry which is preliminary data.</text>
</comment>
<organism evidence="2 3">
    <name type="scientific">Paracoccus onubensis</name>
    <dbReference type="NCBI Taxonomy" id="1675788"/>
    <lineage>
        <taxon>Bacteria</taxon>
        <taxon>Pseudomonadati</taxon>
        <taxon>Pseudomonadota</taxon>
        <taxon>Alphaproteobacteria</taxon>
        <taxon>Rhodobacterales</taxon>
        <taxon>Paracoccaceae</taxon>
        <taxon>Paracoccus</taxon>
    </lineage>
</organism>
<accession>A0A418SM99</accession>
<proteinExistence type="predicted"/>
<feature type="region of interest" description="Disordered" evidence="1">
    <location>
        <begin position="43"/>
        <end position="62"/>
    </location>
</feature>
<keyword evidence="3" id="KW-1185">Reference proteome</keyword>
<dbReference type="EMBL" id="QZCG01000020">
    <property type="protein sequence ID" value="RJE82088.1"/>
    <property type="molecule type" value="Genomic_DNA"/>
</dbReference>
<dbReference type="AlphaFoldDB" id="A0A418SM99"/>